<feature type="region of interest" description="Disordered" evidence="1">
    <location>
        <begin position="555"/>
        <end position="697"/>
    </location>
</feature>
<feature type="compositionally biased region" description="Polar residues" evidence="1">
    <location>
        <begin position="636"/>
        <end position="648"/>
    </location>
</feature>
<feature type="compositionally biased region" description="Low complexity" evidence="1">
    <location>
        <begin position="650"/>
        <end position="675"/>
    </location>
</feature>
<evidence type="ECO:0000256" key="1">
    <source>
        <dbReference type="SAM" id="MobiDB-lite"/>
    </source>
</evidence>
<dbReference type="Proteomes" id="UP001176521">
    <property type="component" value="Unassembled WGS sequence"/>
</dbReference>
<evidence type="ECO:0000313" key="2">
    <source>
        <dbReference type="EMBL" id="KAK0519016.1"/>
    </source>
</evidence>
<name>A0AAN6G418_9BASI</name>
<feature type="region of interest" description="Disordered" evidence="1">
    <location>
        <begin position="1"/>
        <end position="26"/>
    </location>
</feature>
<feature type="region of interest" description="Disordered" evidence="1">
    <location>
        <begin position="86"/>
        <end position="223"/>
    </location>
</feature>
<proteinExistence type="predicted"/>
<organism evidence="2 3">
    <name type="scientific">Tilletia horrida</name>
    <dbReference type="NCBI Taxonomy" id="155126"/>
    <lineage>
        <taxon>Eukaryota</taxon>
        <taxon>Fungi</taxon>
        <taxon>Dikarya</taxon>
        <taxon>Basidiomycota</taxon>
        <taxon>Ustilaginomycotina</taxon>
        <taxon>Exobasidiomycetes</taxon>
        <taxon>Tilletiales</taxon>
        <taxon>Tilletiaceae</taxon>
        <taxon>Tilletia</taxon>
    </lineage>
</organism>
<dbReference type="EMBL" id="JAPDMQ010001103">
    <property type="protein sequence ID" value="KAK0519016.1"/>
    <property type="molecule type" value="Genomic_DNA"/>
</dbReference>
<sequence length="718" mass="72963">MFRHNLTMSPAFPQDEPVSPSTACAPLSLQSDDEAALDPDLGTAAAAAAAAAANAAEADHFSTVHRPAFWRRKSEEEFLRATVVCTSKSPSAARSRDGSLSSGCHSPKPSCLKRSPSAPQRPPHSKMGGLHPLRSKSIAGCDGDRRAVRFDSNPPVAAFTHSGKDYDRTPIESTQGRGGDLDVSLPPRGGSYSPDHDEDDDADAGEDEHHDSSEASTSKESDEAIAAAIAASVAAHSMLGPRLAMPERAATGSNNSTSSSPGLTSSSEGTSTSSGASSVFDDASEASSSAPSSLGSAGIHIPDVFPQHHQYGPPTSLSALMGLPSKSVVSFPSSPTAPAEAVAAVTAAENTLLLPPTTSVGEGNKFAAGVPCSTEVERAMLRRKLEFGGRWMKSFGNTLGGALGADDEGDEVTHQLQQDDSAAAAAAATFAYPGVVTASALDAAAAADPLLLMMEQQPGATSSDISVLSSTLCSSSITSSCDGGTMAFCPSSVGSDDSCSGSGSGSGFGFMGIGVGGQNKKEEQGAAVMMVQHKASSCTLSAVLTKTFLPMCGGGSDAGKAAQKEREESSIAIDGNSSGSSGGGGGGGEEDSVHELGRKIVQEEEERCRGESPTTPLLSPTPPSSHQRKACKLSLCPTSPASPLTQHDGSPASIATTITMATTTTTTTTPPSVVVVKKKKKSSTGPSSPGGEKDKTSAFACRRDFLLESTMGGALDGF</sequence>
<comment type="caution">
    <text evidence="2">The sequence shown here is derived from an EMBL/GenBank/DDBJ whole genome shotgun (WGS) entry which is preliminary data.</text>
</comment>
<accession>A0AAN6G418</accession>
<feature type="compositionally biased region" description="Basic and acidic residues" evidence="1">
    <location>
        <begin position="591"/>
        <end position="610"/>
    </location>
</feature>
<feature type="compositionally biased region" description="Acidic residues" evidence="1">
    <location>
        <begin position="196"/>
        <end position="206"/>
    </location>
</feature>
<protein>
    <submittedName>
        <fullName evidence="2">Uncharacterized protein</fullName>
    </submittedName>
</protein>
<keyword evidence="3" id="KW-1185">Reference proteome</keyword>
<feature type="region of interest" description="Disordered" evidence="1">
    <location>
        <begin position="248"/>
        <end position="295"/>
    </location>
</feature>
<feature type="compositionally biased region" description="Low complexity" evidence="1">
    <location>
        <begin position="251"/>
        <end position="295"/>
    </location>
</feature>
<gene>
    <name evidence="2" type="ORF">OC842_007591</name>
</gene>
<evidence type="ECO:0000313" key="3">
    <source>
        <dbReference type="Proteomes" id="UP001176521"/>
    </source>
</evidence>
<feature type="compositionally biased region" description="Polar residues" evidence="1">
    <location>
        <begin position="86"/>
        <end position="104"/>
    </location>
</feature>
<reference evidence="2" key="1">
    <citation type="journal article" date="2023" name="PhytoFront">
        <title>Draft Genome Resources of Seven Strains of Tilletia horrida, Causal Agent of Kernel Smut of Rice.</title>
        <authorList>
            <person name="Khanal S."/>
            <person name="Antony Babu S."/>
            <person name="Zhou X.G."/>
        </authorList>
    </citation>
    <scope>NUCLEOTIDE SEQUENCE</scope>
    <source>
        <strain evidence="2">TX3</strain>
    </source>
</reference>
<dbReference type="AlphaFoldDB" id="A0AAN6G418"/>
<feature type="compositionally biased region" description="Basic and acidic residues" evidence="1">
    <location>
        <begin position="207"/>
        <end position="222"/>
    </location>
</feature>